<sequence>MRPGRTLLLAVDGLDEHDARTFLHEDGARSHPLLSRAAIDGAIPLRIGSGGPSEPAPALASLVTGASVAHTGVATEAPFVPERPESRSTWYARSITTSTLFDEVRDAGGVTAALQWPATAGADIALCLPLVEDLRHYRNRWDMAERTSSPRMVAEHLAPRRDLGVQLSQVPPDDLVAEVACEALTRGRVDLLAVRLTGLGLVRRTAGLGTTAAEHALFDVAEAMQQILTAFAPTDRDRVVLVPGRPLVPAALLVHPNATLAAAGLVHTEGTRTTDFRALVWPDGPRGVAHVGRTEPESLRQEVLGALAEIAAHTRLRLRPVDDGVGATDATDVIAVLEGTPGTVFGLSATHRPLVDGEDPYYAGPRAVSDPSAPSTALARGPGLPDVPMEGSWADLGVTLAGALGVHLPGATAAGMCPASAPLV</sequence>
<name>A0A841ABS7_9MICO</name>
<reference evidence="2 3" key="1">
    <citation type="submission" date="2020-08" db="EMBL/GenBank/DDBJ databases">
        <title>Sequencing the genomes of 1000 actinobacteria strains.</title>
        <authorList>
            <person name="Klenk H.-P."/>
        </authorList>
    </citation>
    <scope>NUCLEOTIDE SEQUENCE [LARGE SCALE GENOMIC DNA]</scope>
    <source>
        <strain evidence="2 3">DSM 28796</strain>
    </source>
</reference>
<evidence type="ECO:0000313" key="3">
    <source>
        <dbReference type="Proteomes" id="UP000588158"/>
    </source>
</evidence>
<evidence type="ECO:0000313" key="2">
    <source>
        <dbReference type="EMBL" id="MBB5832679.1"/>
    </source>
</evidence>
<dbReference type="AlphaFoldDB" id="A0A841ABS7"/>
<evidence type="ECO:0000256" key="1">
    <source>
        <dbReference type="SAM" id="MobiDB-lite"/>
    </source>
</evidence>
<proteinExistence type="predicted"/>
<dbReference type="Gene3D" id="3.40.720.10">
    <property type="entry name" value="Alkaline Phosphatase, subunit A"/>
    <property type="match status" value="1"/>
</dbReference>
<evidence type="ECO:0008006" key="4">
    <source>
        <dbReference type="Google" id="ProtNLM"/>
    </source>
</evidence>
<dbReference type="Proteomes" id="UP000588158">
    <property type="component" value="Unassembled WGS sequence"/>
</dbReference>
<comment type="caution">
    <text evidence="2">The sequence shown here is derived from an EMBL/GenBank/DDBJ whole genome shotgun (WGS) entry which is preliminary data.</text>
</comment>
<dbReference type="EMBL" id="JACHLZ010000001">
    <property type="protein sequence ID" value="MBB5832679.1"/>
    <property type="molecule type" value="Genomic_DNA"/>
</dbReference>
<protein>
    <recommendedName>
        <fullName evidence="4">Phosphodiesterase</fullName>
    </recommendedName>
</protein>
<organism evidence="2 3">
    <name type="scientific">Brachybacterium aquaticum</name>
    <dbReference type="NCBI Taxonomy" id="1432564"/>
    <lineage>
        <taxon>Bacteria</taxon>
        <taxon>Bacillati</taxon>
        <taxon>Actinomycetota</taxon>
        <taxon>Actinomycetes</taxon>
        <taxon>Micrococcales</taxon>
        <taxon>Dermabacteraceae</taxon>
        <taxon>Brachybacterium</taxon>
    </lineage>
</organism>
<keyword evidence="3" id="KW-1185">Reference proteome</keyword>
<dbReference type="RefSeq" id="WP_184325962.1">
    <property type="nucleotide sequence ID" value="NZ_JACHLZ010000001.1"/>
</dbReference>
<dbReference type="InterPro" id="IPR017850">
    <property type="entry name" value="Alkaline_phosphatase_core_sf"/>
</dbReference>
<dbReference type="SUPFAM" id="SSF53649">
    <property type="entry name" value="Alkaline phosphatase-like"/>
    <property type="match status" value="1"/>
</dbReference>
<gene>
    <name evidence="2" type="ORF">HNR70_002492</name>
</gene>
<accession>A0A841ABS7</accession>
<feature type="region of interest" description="Disordered" evidence="1">
    <location>
        <begin position="365"/>
        <end position="384"/>
    </location>
</feature>